<organism evidence="2 3">
    <name type="scientific">Kitasatospora phosalacinea</name>
    <dbReference type="NCBI Taxonomy" id="2065"/>
    <lineage>
        <taxon>Bacteria</taxon>
        <taxon>Bacillati</taxon>
        <taxon>Actinomycetota</taxon>
        <taxon>Actinomycetes</taxon>
        <taxon>Kitasatosporales</taxon>
        <taxon>Streptomycetaceae</taxon>
        <taxon>Kitasatospora</taxon>
    </lineage>
</organism>
<dbReference type="InterPro" id="IPR000073">
    <property type="entry name" value="AB_hydrolase_1"/>
</dbReference>
<comment type="caution">
    <text evidence="2">The sequence shown here is derived from an EMBL/GenBank/DDBJ whole genome shotgun (WGS) entry which is preliminary data.</text>
</comment>
<reference evidence="2" key="1">
    <citation type="submission" date="2023-02" db="EMBL/GenBank/DDBJ databases">
        <title>Kitasatospora phosalacinea NBRC 14627.</title>
        <authorList>
            <person name="Ichikawa N."/>
            <person name="Sato H."/>
            <person name="Tonouchi N."/>
        </authorList>
    </citation>
    <scope>NUCLEOTIDE SEQUENCE</scope>
    <source>
        <strain evidence="2">NBRC 14627</strain>
    </source>
</reference>
<dbReference type="GO" id="GO:0003824">
    <property type="term" value="F:catalytic activity"/>
    <property type="evidence" value="ECO:0007669"/>
    <property type="project" value="UniProtKB-ARBA"/>
</dbReference>
<sequence>MDVLLIGGLWLNGSTAWDAVVPALAERGHRPVPLTLPGQGDGRTDATLAEQLATVLAAVDAAAGKPLLVAHSAGCSLGWMAVDARPGEVAGLVLVDGFPHQDGHPYADLFPVVDGVVPFPGWEPFAGPTSADLDGEARARFEADAVPVPAGVAQAPVRLSDERRYGVPVTMLCAEAPPEQVREWVAQGAAPEVSRMERIEYVDLDSGHWPMFTRPAELAALIDAVAERA</sequence>
<evidence type="ECO:0000313" key="3">
    <source>
        <dbReference type="Proteomes" id="UP001165041"/>
    </source>
</evidence>
<dbReference type="Gene3D" id="3.40.50.1820">
    <property type="entry name" value="alpha/beta hydrolase"/>
    <property type="match status" value="1"/>
</dbReference>
<protein>
    <submittedName>
        <fullName evidence="2">Esterase</fullName>
    </submittedName>
</protein>
<proteinExistence type="predicted"/>
<dbReference type="Pfam" id="PF12697">
    <property type="entry name" value="Abhydrolase_6"/>
    <property type="match status" value="1"/>
</dbReference>
<evidence type="ECO:0000259" key="1">
    <source>
        <dbReference type="Pfam" id="PF12697"/>
    </source>
</evidence>
<name>A0A9W6Q366_9ACTN</name>
<dbReference type="AlphaFoldDB" id="A0A9W6Q366"/>
<dbReference type="RefSeq" id="WP_285732473.1">
    <property type="nucleotide sequence ID" value="NZ_BSSA01000001.1"/>
</dbReference>
<dbReference type="EMBL" id="BSSA01000001">
    <property type="protein sequence ID" value="GLW67946.1"/>
    <property type="molecule type" value="Genomic_DNA"/>
</dbReference>
<feature type="domain" description="AB hydrolase-1" evidence="1">
    <location>
        <begin position="3"/>
        <end position="220"/>
    </location>
</feature>
<dbReference type="InterPro" id="IPR029058">
    <property type="entry name" value="AB_hydrolase_fold"/>
</dbReference>
<dbReference type="Proteomes" id="UP001165041">
    <property type="component" value="Unassembled WGS sequence"/>
</dbReference>
<dbReference type="SUPFAM" id="SSF53474">
    <property type="entry name" value="alpha/beta-Hydrolases"/>
    <property type="match status" value="1"/>
</dbReference>
<evidence type="ECO:0000313" key="2">
    <source>
        <dbReference type="EMBL" id="GLW67946.1"/>
    </source>
</evidence>
<gene>
    <name evidence="2" type="ORF">Kpho02_02450</name>
</gene>
<accession>A0A9W6Q366</accession>